<dbReference type="PANTHER" id="PTHR31060:SF4">
    <property type="entry name" value="1,8-CINEOLE SYNTHASE"/>
    <property type="match status" value="1"/>
</dbReference>
<proteinExistence type="predicted"/>
<dbReference type="EMBL" id="BTGU01005242">
    <property type="protein sequence ID" value="GMN21108.1"/>
    <property type="molecule type" value="Genomic_DNA"/>
</dbReference>
<dbReference type="AlphaFoldDB" id="A0AA87YRF9"/>
<keyword evidence="2" id="KW-1185">Reference proteome</keyword>
<sequence length="317" mass="34807">MGALEIASPITTVAPSLVRNIISSAFMYADSSLLSLAQKHRLLQLCRSIILTSFLLVLRTLPSLFPSLDAIEADFLKKPSKNADKNNYYYVQSPDDGDVETIKTASLSFAGESGIARALSQLLSIANEIPVSSRKYEVVRSLAEKIIDDNQREGAPPLLKVNRTVLSVAFARTLCQLEAAIEERTLEATMAAAEASRQVVQVDFRFARLMWVVRALGEFARAKVGKFVGATGTGPPKRLGASAEKLMGELYWLAHKMAACGFAEEALWRWASADNLARLGITAEPRLQCCLVRISGTSCYGLYSFRILFYCQSNKIL</sequence>
<dbReference type="InterPro" id="IPR038920">
    <property type="entry name" value="At3g05675-like"/>
</dbReference>
<dbReference type="PANTHER" id="PTHR31060">
    <property type="entry name" value="OSJNBA0011J08.25 PROTEIN-RELATED"/>
    <property type="match status" value="1"/>
</dbReference>
<gene>
    <name evidence="1" type="ORF">TIFTF001_047225</name>
</gene>
<name>A0AA87YRF9_FICCA</name>
<organism evidence="1 2">
    <name type="scientific">Ficus carica</name>
    <name type="common">Common fig</name>
    <dbReference type="NCBI Taxonomy" id="3494"/>
    <lineage>
        <taxon>Eukaryota</taxon>
        <taxon>Viridiplantae</taxon>
        <taxon>Streptophyta</taxon>
        <taxon>Embryophyta</taxon>
        <taxon>Tracheophyta</taxon>
        <taxon>Spermatophyta</taxon>
        <taxon>Magnoliopsida</taxon>
        <taxon>eudicotyledons</taxon>
        <taxon>Gunneridae</taxon>
        <taxon>Pentapetalae</taxon>
        <taxon>rosids</taxon>
        <taxon>fabids</taxon>
        <taxon>Rosales</taxon>
        <taxon>Moraceae</taxon>
        <taxon>Ficeae</taxon>
        <taxon>Ficus</taxon>
    </lineage>
</organism>
<evidence type="ECO:0000313" key="1">
    <source>
        <dbReference type="EMBL" id="GMN21108.1"/>
    </source>
</evidence>
<accession>A0AA87YRF9</accession>
<dbReference type="Proteomes" id="UP001187192">
    <property type="component" value="Unassembled WGS sequence"/>
</dbReference>
<evidence type="ECO:0000313" key="2">
    <source>
        <dbReference type="Proteomes" id="UP001187192"/>
    </source>
</evidence>
<protein>
    <submittedName>
        <fullName evidence="1">Uncharacterized protein</fullName>
    </submittedName>
</protein>
<comment type="caution">
    <text evidence="1">The sequence shown here is derived from an EMBL/GenBank/DDBJ whole genome shotgun (WGS) entry which is preliminary data.</text>
</comment>
<reference evidence="1" key="1">
    <citation type="submission" date="2023-07" db="EMBL/GenBank/DDBJ databases">
        <title>draft genome sequence of fig (Ficus carica).</title>
        <authorList>
            <person name="Takahashi T."/>
            <person name="Nishimura K."/>
        </authorList>
    </citation>
    <scope>NUCLEOTIDE SEQUENCE</scope>
</reference>